<dbReference type="SUPFAM" id="SSF52518">
    <property type="entry name" value="Thiamin diphosphate-binding fold (THDP-binding)"/>
    <property type="match status" value="2"/>
</dbReference>
<dbReference type="Gene3D" id="3.30.420.40">
    <property type="match status" value="1"/>
</dbReference>
<organism evidence="3 4">
    <name type="scientific">Prauserella shujinwangii</name>
    <dbReference type="NCBI Taxonomy" id="1453103"/>
    <lineage>
        <taxon>Bacteria</taxon>
        <taxon>Bacillati</taxon>
        <taxon>Actinomycetota</taxon>
        <taxon>Actinomycetes</taxon>
        <taxon>Pseudonocardiales</taxon>
        <taxon>Pseudonocardiaceae</taxon>
        <taxon>Prauserella</taxon>
    </lineage>
</organism>
<dbReference type="Pfam" id="PF09364">
    <property type="entry name" value="XFP_N"/>
    <property type="match status" value="1"/>
</dbReference>
<dbReference type="EMBL" id="PVNH01000010">
    <property type="protein sequence ID" value="PRX45202.1"/>
    <property type="molecule type" value="Genomic_DNA"/>
</dbReference>
<gene>
    <name evidence="3" type="ORF">B0I33_110302</name>
</gene>
<dbReference type="OrthoDB" id="9768449at2"/>
<dbReference type="AlphaFoldDB" id="A0A2T0LPM4"/>
<dbReference type="GO" id="GO:0016832">
    <property type="term" value="F:aldehyde-lyase activity"/>
    <property type="evidence" value="ECO:0007669"/>
    <property type="project" value="InterPro"/>
</dbReference>
<dbReference type="InterPro" id="IPR029061">
    <property type="entry name" value="THDP-binding"/>
</dbReference>
<reference evidence="3 4" key="1">
    <citation type="submission" date="2018-03" db="EMBL/GenBank/DDBJ databases">
        <title>Genomic Encyclopedia of Type Strains, Phase III (KMG-III): the genomes of soil and plant-associated and newly described type strains.</title>
        <authorList>
            <person name="Whitman W."/>
        </authorList>
    </citation>
    <scope>NUCLEOTIDE SEQUENCE [LARGE SCALE GENOMIC DNA]</scope>
    <source>
        <strain evidence="3 4">CGMCC 4.7125</strain>
    </source>
</reference>
<dbReference type="Proteomes" id="UP000238362">
    <property type="component" value="Unassembled WGS sequence"/>
</dbReference>
<accession>A0A2T0LPM4</accession>
<evidence type="ECO:0000313" key="3">
    <source>
        <dbReference type="EMBL" id="PRX45202.1"/>
    </source>
</evidence>
<dbReference type="Gene3D" id="3.40.50.970">
    <property type="match status" value="2"/>
</dbReference>
<protein>
    <submittedName>
        <fullName evidence="3">XFP-like protein</fullName>
    </submittedName>
</protein>
<comment type="caution">
    <text evidence="3">The sequence shown here is derived from an EMBL/GenBank/DDBJ whole genome shotgun (WGS) entry which is preliminary data.</text>
</comment>
<dbReference type="PANTHER" id="PTHR31273:SF0">
    <property type="entry name" value="PHOSPHOKETOLASE-RELATED"/>
    <property type="match status" value="1"/>
</dbReference>
<sequence>MTLDSPAAHRPPFPSAHPAPTVEPERVDAWWRAANYLSAGQIYLLDNSLLRESLAPEHVKPRLLGHGGTVPGITLTYAHLNRVILRTGANVLFVAGPGHGHRTVLSRLPRADLTALPRGHDWEPVEVEGDDPAAVHQAYAAALDDCFDRIADLRRPRIVLRTPKGWTGPATVDGRPVEGTWRSHRVPNPGVRQDPQRLLRLEEWPRSYRPAELFGTDGAPAAVIRDWHPHGEARRSAKPAAHGHAQRDLRLPDVRGHAVPVPTPGTRTDESTRVPGRYALDEHASHRLDAVFEVTGGVAEHHAAVRAELFAGAHFGLRLDAQRNVAAGDRLVSPGGAAVAVAVVRCAEDLELARQAEGVLRGEHTGARA</sequence>
<dbReference type="InterPro" id="IPR005593">
    <property type="entry name" value="Xul5P/Fru6P_PKetolase"/>
</dbReference>
<feature type="domain" description="Xylulose 5-phosphate/Fructose 6-phosphate phosphoketolase N-terminal" evidence="2">
    <location>
        <begin position="101"/>
        <end position="243"/>
    </location>
</feature>
<dbReference type="PANTHER" id="PTHR31273">
    <property type="entry name" value="PHOSPHOKETOLASE-RELATED"/>
    <property type="match status" value="1"/>
</dbReference>
<name>A0A2T0LPM4_9PSEU</name>
<dbReference type="GO" id="GO:0000287">
    <property type="term" value="F:magnesium ion binding"/>
    <property type="evidence" value="ECO:0007669"/>
    <property type="project" value="UniProtKB-ARBA"/>
</dbReference>
<evidence type="ECO:0000259" key="2">
    <source>
        <dbReference type="Pfam" id="PF09364"/>
    </source>
</evidence>
<evidence type="ECO:0000256" key="1">
    <source>
        <dbReference type="SAM" id="MobiDB-lite"/>
    </source>
</evidence>
<feature type="compositionally biased region" description="Basic and acidic residues" evidence="1">
    <location>
        <begin position="245"/>
        <end position="256"/>
    </location>
</feature>
<feature type="region of interest" description="Disordered" evidence="1">
    <location>
        <begin position="1"/>
        <end position="21"/>
    </location>
</feature>
<dbReference type="GO" id="GO:0005975">
    <property type="term" value="P:carbohydrate metabolic process"/>
    <property type="evidence" value="ECO:0007669"/>
    <property type="project" value="InterPro"/>
</dbReference>
<feature type="region of interest" description="Disordered" evidence="1">
    <location>
        <begin position="231"/>
        <end position="274"/>
    </location>
</feature>
<proteinExistence type="predicted"/>
<evidence type="ECO:0000313" key="4">
    <source>
        <dbReference type="Proteomes" id="UP000238362"/>
    </source>
</evidence>
<keyword evidence="4" id="KW-1185">Reference proteome</keyword>
<dbReference type="InterPro" id="IPR018970">
    <property type="entry name" value="Xul5P/Fru6P_PKetolase_N"/>
</dbReference>
<feature type="region of interest" description="Disordered" evidence="1">
    <location>
        <begin position="170"/>
        <end position="192"/>
    </location>
</feature>